<evidence type="ECO:0000313" key="3">
    <source>
        <dbReference type="Proteomes" id="UP001374579"/>
    </source>
</evidence>
<dbReference type="EMBL" id="JBAMIC010000008">
    <property type="protein sequence ID" value="KAK7103951.1"/>
    <property type="molecule type" value="Genomic_DNA"/>
</dbReference>
<dbReference type="AlphaFoldDB" id="A0AAN9GD63"/>
<keyword evidence="3" id="KW-1185">Reference proteome</keyword>
<dbReference type="Proteomes" id="UP001374579">
    <property type="component" value="Unassembled WGS sequence"/>
</dbReference>
<reference evidence="2 3" key="1">
    <citation type="submission" date="2024-02" db="EMBL/GenBank/DDBJ databases">
        <title>Chromosome-scale genome assembly of the rough periwinkle Littorina saxatilis.</title>
        <authorList>
            <person name="De Jode A."/>
            <person name="Faria R."/>
            <person name="Formenti G."/>
            <person name="Sims Y."/>
            <person name="Smith T.P."/>
            <person name="Tracey A."/>
            <person name="Wood J.M.D."/>
            <person name="Zagrodzka Z.B."/>
            <person name="Johannesson K."/>
            <person name="Butlin R.K."/>
            <person name="Leder E.H."/>
        </authorList>
    </citation>
    <scope>NUCLEOTIDE SEQUENCE [LARGE SCALE GENOMIC DNA]</scope>
    <source>
        <strain evidence="2">Snail1</strain>
        <tissue evidence="2">Muscle</tissue>
    </source>
</reference>
<protein>
    <submittedName>
        <fullName evidence="2">Uncharacterized protein</fullName>
    </submittedName>
</protein>
<feature type="region of interest" description="Disordered" evidence="1">
    <location>
        <begin position="1"/>
        <end position="172"/>
    </location>
</feature>
<sequence length="172" mass="18319">MMQKLDGKKSWRSPAVVQQQVAPRSYVVKSPRGTFRRNRRHLRRSHGLQPEKSTPYPIPVQTDLSLHKAHIPVSSDQKSRASHKASSPVQTGSYVHNEPGPCPGPVSSDVSSSSGASPGGGGSARGSPPRNTGRDAGGSTYSPSPRGIINSSPTPVTTRSGRVITMSARFKE</sequence>
<organism evidence="2 3">
    <name type="scientific">Littorina saxatilis</name>
    <dbReference type="NCBI Taxonomy" id="31220"/>
    <lineage>
        <taxon>Eukaryota</taxon>
        <taxon>Metazoa</taxon>
        <taxon>Spiralia</taxon>
        <taxon>Lophotrochozoa</taxon>
        <taxon>Mollusca</taxon>
        <taxon>Gastropoda</taxon>
        <taxon>Caenogastropoda</taxon>
        <taxon>Littorinimorpha</taxon>
        <taxon>Littorinoidea</taxon>
        <taxon>Littorinidae</taxon>
        <taxon>Littorina</taxon>
    </lineage>
</organism>
<comment type="caution">
    <text evidence="2">The sequence shown here is derived from an EMBL/GenBank/DDBJ whole genome shotgun (WGS) entry which is preliminary data.</text>
</comment>
<accession>A0AAN9GD63</accession>
<gene>
    <name evidence="2" type="ORF">V1264_018739</name>
</gene>
<name>A0AAN9GD63_9CAEN</name>
<feature type="compositionally biased region" description="Polar residues" evidence="1">
    <location>
        <begin position="84"/>
        <end position="94"/>
    </location>
</feature>
<feature type="compositionally biased region" description="Basic residues" evidence="1">
    <location>
        <begin position="34"/>
        <end position="46"/>
    </location>
</feature>
<proteinExistence type="predicted"/>
<evidence type="ECO:0000313" key="2">
    <source>
        <dbReference type="EMBL" id="KAK7103951.1"/>
    </source>
</evidence>
<evidence type="ECO:0000256" key="1">
    <source>
        <dbReference type="SAM" id="MobiDB-lite"/>
    </source>
</evidence>
<feature type="compositionally biased region" description="Low complexity" evidence="1">
    <location>
        <begin position="105"/>
        <end position="116"/>
    </location>
</feature>
<feature type="compositionally biased region" description="Polar residues" evidence="1">
    <location>
        <begin position="139"/>
        <end position="160"/>
    </location>
</feature>